<keyword evidence="6" id="KW-1185">Reference proteome</keyword>
<reference evidence="5 6" key="1">
    <citation type="submission" date="2024-05" db="EMBL/GenBank/DDBJ databases">
        <authorList>
            <person name="Wallberg A."/>
        </authorList>
    </citation>
    <scope>NUCLEOTIDE SEQUENCE [LARGE SCALE GENOMIC DNA]</scope>
</reference>
<evidence type="ECO:0000256" key="1">
    <source>
        <dbReference type="ARBA" id="ARBA00023157"/>
    </source>
</evidence>
<dbReference type="EMBL" id="CAXKWB010163400">
    <property type="protein sequence ID" value="CAL4250122.1"/>
    <property type="molecule type" value="Genomic_DNA"/>
</dbReference>
<name>A0AAV2SVY7_MEGNR</name>
<organism evidence="5 6">
    <name type="scientific">Meganyctiphanes norvegica</name>
    <name type="common">Northern krill</name>
    <name type="synonym">Thysanopoda norvegica</name>
    <dbReference type="NCBI Taxonomy" id="48144"/>
    <lineage>
        <taxon>Eukaryota</taxon>
        <taxon>Metazoa</taxon>
        <taxon>Ecdysozoa</taxon>
        <taxon>Arthropoda</taxon>
        <taxon>Crustacea</taxon>
        <taxon>Multicrustacea</taxon>
        <taxon>Malacostraca</taxon>
        <taxon>Eumalacostraca</taxon>
        <taxon>Eucarida</taxon>
        <taxon>Euphausiacea</taxon>
        <taxon>Euphausiidae</taxon>
        <taxon>Meganyctiphanes</taxon>
    </lineage>
</organism>
<proteinExistence type="predicted"/>
<dbReference type="SUPFAM" id="SSF49854">
    <property type="entry name" value="Spermadhesin, CUB domain"/>
    <property type="match status" value="1"/>
</dbReference>
<evidence type="ECO:0000313" key="6">
    <source>
        <dbReference type="Proteomes" id="UP001497623"/>
    </source>
</evidence>
<dbReference type="Proteomes" id="UP001497623">
    <property type="component" value="Unassembled WGS sequence"/>
</dbReference>
<comment type="caution">
    <text evidence="5">The sequence shown here is derived from an EMBL/GenBank/DDBJ whole genome shotgun (WGS) entry which is preliminary data.</text>
</comment>
<comment type="caution">
    <text evidence="2">Lacks conserved residue(s) required for the propagation of feature annotation.</text>
</comment>
<feature type="domain" description="CUB" evidence="4">
    <location>
        <begin position="12"/>
        <end position="129"/>
    </location>
</feature>
<sequence length="156" mass="17049">GEHYSPGMFTPCNSMITLDTGMTVTLISPDYPGPYPALTFCRWLYQGSSEEVEMMISCEEFDLEPDAGEGLCWLGDYLQITKSADFEDFEMYCGDVGPSGVVSKWIEAKFWSNIWNNEFDGFNCTITAVANTGNSTSGGSIDVSSSLPPPVSSQTK</sequence>
<evidence type="ECO:0000313" key="5">
    <source>
        <dbReference type="EMBL" id="CAL4250122.1"/>
    </source>
</evidence>
<gene>
    <name evidence="5" type="ORF">MNOR_LOCUS41658</name>
</gene>
<feature type="compositionally biased region" description="Pro residues" evidence="3">
    <location>
        <begin position="147"/>
        <end position="156"/>
    </location>
</feature>
<dbReference type="AlphaFoldDB" id="A0AAV2SVY7"/>
<dbReference type="InterPro" id="IPR000859">
    <property type="entry name" value="CUB_dom"/>
</dbReference>
<dbReference type="Pfam" id="PF00431">
    <property type="entry name" value="CUB"/>
    <property type="match status" value="1"/>
</dbReference>
<accession>A0AAV2SVY7</accession>
<dbReference type="PROSITE" id="PS01180">
    <property type="entry name" value="CUB"/>
    <property type="match status" value="1"/>
</dbReference>
<evidence type="ECO:0000256" key="3">
    <source>
        <dbReference type="SAM" id="MobiDB-lite"/>
    </source>
</evidence>
<feature type="compositionally biased region" description="Low complexity" evidence="3">
    <location>
        <begin position="137"/>
        <end position="146"/>
    </location>
</feature>
<protein>
    <recommendedName>
        <fullName evidence="4">CUB domain-containing protein</fullName>
    </recommendedName>
</protein>
<dbReference type="InterPro" id="IPR035914">
    <property type="entry name" value="Sperma_CUB_dom_sf"/>
</dbReference>
<keyword evidence="1" id="KW-1015">Disulfide bond</keyword>
<feature type="non-terminal residue" evidence="5">
    <location>
        <position position="1"/>
    </location>
</feature>
<feature type="region of interest" description="Disordered" evidence="3">
    <location>
        <begin position="137"/>
        <end position="156"/>
    </location>
</feature>
<evidence type="ECO:0000256" key="2">
    <source>
        <dbReference type="PROSITE-ProRule" id="PRU00059"/>
    </source>
</evidence>
<evidence type="ECO:0000259" key="4">
    <source>
        <dbReference type="PROSITE" id="PS01180"/>
    </source>
</evidence>
<dbReference type="Gene3D" id="2.60.120.290">
    <property type="entry name" value="Spermadhesin, CUB domain"/>
    <property type="match status" value="1"/>
</dbReference>